<dbReference type="EMBL" id="AP024329">
    <property type="protein sequence ID" value="BCQ36988.1"/>
    <property type="molecule type" value="Genomic_DNA"/>
</dbReference>
<accession>A0ABM7N6H3</accession>
<evidence type="ECO:0000256" key="3">
    <source>
        <dbReference type="SAM" id="Phobius"/>
    </source>
</evidence>
<dbReference type="PANTHER" id="PTHR35024:SF4">
    <property type="entry name" value="POLYMER-FORMING CYTOSKELETAL PROTEIN"/>
    <property type="match status" value="1"/>
</dbReference>
<keyword evidence="3" id="KW-0812">Transmembrane</keyword>
<dbReference type="Pfam" id="PF04519">
    <property type="entry name" value="Bactofilin"/>
    <property type="match status" value="1"/>
</dbReference>
<keyword evidence="5" id="KW-1185">Reference proteome</keyword>
<evidence type="ECO:0000313" key="4">
    <source>
        <dbReference type="EMBL" id="BCQ36988.1"/>
    </source>
</evidence>
<dbReference type="RefSeq" id="WP_213202173.1">
    <property type="nucleotide sequence ID" value="NZ_AP024329.1"/>
</dbReference>
<feature type="transmembrane region" description="Helical" evidence="3">
    <location>
        <begin position="9"/>
        <end position="26"/>
    </location>
</feature>
<feature type="compositionally biased region" description="Polar residues" evidence="2">
    <location>
        <begin position="217"/>
        <end position="233"/>
    </location>
</feature>
<dbReference type="InterPro" id="IPR007607">
    <property type="entry name" value="BacA/B"/>
</dbReference>
<name>A0ABM7N6H3_ERWRD</name>
<organism evidence="4 5">
    <name type="scientific">Erwinia rhapontici</name>
    <name type="common">Pectobacterium rhapontici</name>
    <dbReference type="NCBI Taxonomy" id="55212"/>
    <lineage>
        <taxon>Bacteria</taxon>
        <taxon>Pseudomonadati</taxon>
        <taxon>Pseudomonadota</taxon>
        <taxon>Gammaproteobacteria</taxon>
        <taxon>Enterobacterales</taxon>
        <taxon>Erwiniaceae</taxon>
        <taxon>Erwinia</taxon>
    </lineage>
</organism>
<comment type="similarity">
    <text evidence="1">Belongs to the bactofilin family.</text>
</comment>
<keyword evidence="3" id="KW-0472">Membrane</keyword>
<sequence>MSETKKQCYLWGIWSCWSISILAFALSIRTTLLISLGVMVCLIMLLAIPFLYNKRTIKNVFNFNRKAEPQSNENLSSQVKLEQNVSPLAPSYDDSNTKETVISIGTVLRGEMTNENNISINGVVEGDLTSQKMTQIGKEGQVVGTVKSVKLVVNGLLKGSCYARTVVIMSRGRIEGEVFATEFSIEKGGVFIGNSHQIEEPQLPVEKKEKKRMVTMGDSSPSLIAVENTQGKIDSSPGKNVAVGN</sequence>
<feature type="transmembrane region" description="Helical" evidence="3">
    <location>
        <begin position="32"/>
        <end position="52"/>
    </location>
</feature>
<proteinExistence type="inferred from homology"/>
<dbReference type="PANTHER" id="PTHR35024">
    <property type="entry name" value="HYPOTHETICAL CYTOSOLIC PROTEIN"/>
    <property type="match status" value="1"/>
</dbReference>
<evidence type="ECO:0000256" key="2">
    <source>
        <dbReference type="SAM" id="MobiDB-lite"/>
    </source>
</evidence>
<feature type="region of interest" description="Disordered" evidence="2">
    <location>
        <begin position="211"/>
        <end position="245"/>
    </location>
</feature>
<evidence type="ECO:0000313" key="5">
    <source>
        <dbReference type="Proteomes" id="UP000677515"/>
    </source>
</evidence>
<protein>
    <submittedName>
        <fullName evidence="4">Membrane protein</fullName>
    </submittedName>
</protein>
<keyword evidence="3" id="KW-1133">Transmembrane helix</keyword>
<evidence type="ECO:0000256" key="1">
    <source>
        <dbReference type="ARBA" id="ARBA00044755"/>
    </source>
</evidence>
<reference evidence="4 5" key="1">
    <citation type="submission" date="2021-01" db="EMBL/GenBank/DDBJ databases">
        <title>Complete genome sequence of Erwinia rhapontici MAFF 311153.</title>
        <authorList>
            <person name="Morohoshi T."/>
            <person name="Someya N."/>
        </authorList>
    </citation>
    <scope>NUCLEOTIDE SEQUENCE [LARGE SCALE GENOMIC DNA]</scope>
    <source>
        <strain evidence="4 5">MAFF 311153</strain>
    </source>
</reference>
<gene>
    <name evidence="4" type="ORF">ERHA53_43310</name>
</gene>
<dbReference type="Proteomes" id="UP000677515">
    <property type="component" value="Chromosome"/>
</dbReference>